<protein>
    <submittedName>
        <fullName evidence="1">Uncharacterized protein</fullName>
    </submittedName>
</protein>
<name>A0ACD1H5M9_9EURO</name>
<gene>
    <name evidence="1" type="ORF">BO66DRAFT_429677</name>
</gene>
<proteinExistence type="predicted"/>
<accession>A0ACD1H5M9</accession>
<evidence type="ECO:0000313" key="2">
    <source>
        <dbReference type="Proteomes" id="UP000249661"/>
    </source>
</evidence>
<evidence type="ECO:0000313" key="1">
    <source>
        <dbReference type="EMBL" id="RAH68721.1"/>
    </source>
</evidence>
<organism evidence="1 2">
    <name type="scientific">Aspergillus aculeatinus CBS 121060</name>
    <dbReference type="NCBI Taxonomy" id="1448322"/>
    <lineage>
        <taxon>Eukaryota</taxon>
        <taxon>Fungi</taxon>
        <taxon>Dikarya</taxon>
        <taxon>Ascomycota</taxon>
        <taxon>Pezizomycotina</taxon>
        <taxon>Eurotiomycetes</taxon>
        <taxon>Eurotiomycetidae</taxon>
        <taxon>Eurotiales</taxon>
        <taxon>Aspergillaceae</taxon>
        <taxon>Aspergillus</taxon>
        <taxon>Aspergillus subgen. Circumdati</taxon>
    </lineage>
</organism>
<keyword evidence="2" id="KW-1185">Reference proteome</keyword>
<dbReference type="EMBL" id="KZ824964">
    <property type="protein sequence ID" value="RAH68721.1"/>
    <property type="molecule type" value="Genomic_DNA"/>
</dbReference>
<sequence>MKASHFIAFLPTAGLVAGMPHHTRDLCAGLPTSGILSAATNLLCEKITLTNTGCSVRVKFPWDVPTSSFTLNDDTSKTFLAQRGQTLQLDAQPRSDHSAAAWTGTSSANNPTTYKVPLVGDLPDIKVSCPETCVATNKICNINDPGMCCSRTCGVKPHIGPGSSRGYSIVVFRY</sequence>
<reference evidence="1" key="1">
    <citation type="submission" date="2018-02" db="EMBL/GenBank/DDBJ databases">
        <title>The genomes of Aspergillus section Nigri reveals drivers in fungal speciation.</title>
        <authorList>
            <consortium name="DOE Joint Genome Institute"/>
            <person name="Vesth T.C."/>
            <person name="Nybo J."/>
            <person name="Theobald S."/>
            <person name="Brandl J."/>
            <person name="Frisvad J.C."/>
            <person name="Nielsen K.F."/>
            <person name="Lyhne E.K."/>
            <person name="Kogle M.E."/>
            <person name="Kuo A."/>
            <person name="Riley R."/>
            <person name="Clum A."/>
            <person name="Nolan M."/>
            <person name="Lipzen A."/>
            <person name="Salamov A."/>
            <person name="Henrissat B."/>
            <person name="Wiebenga A."/>
            <person name="De vries R.P."/>
            <person name="Grigoriev I.V."/>
            <person name="Mortensen U.H."/>
            <person name="Andersen M.R."/>
            <person name="Baker S.E."/>
        </authorList>
    </citation>
    <scope>NUCLEOTIDE SEQUENCE</scope>
    <source>
        <strain evidence="1">CBS 121060</strain>
    </source>
</reference>
<dbReference type="Proteomes" id="UP000249661">
    <property type="component" value="Unassembled WGS sequence"/>
</dbReference>